<dbReference type="InterPro" id="IPR002569">
    <property type="entry name" value="Met_Sox_Rdtase_MsrA_dom"/>
</dbReference>
<protein>
    <recommendedName>
        <fullName evidence="5">Peptide methionine sulfoxide reductase MsrA</fullName>
        <shortName evidence="5">Protein-methionine-S-oxide reductase</shortName>
        <ecNumber evidence="5">1.8.4.11</ecNumber>
    </recommendedName>
    <alternativeName>
        <fullName evidence="5">Peptide-methionine (S)-S-oxide reductase</fullName>
        <shortName evidence="5">Peptide Met(O) reductase</shortName>
    </alternativeName>
</protein>
<dbReference type="NCBIfam" id="TIGR00401">
    <property type="entry name" value="msrA"/>
    <property type="match status" value="1"/>
</dbReference>
<sequence>MKLATFAGGCFWCMVTPFDELPGIIQVVSGYTGGHLDDPTYEQVKAGDSGHVEAVQITYDPALFSYEKLLELYWAQVDPTDDEGQFQDRGPSYRAMIFYHDEEQRRLAEQSRAELAASGRFSKPVVTPIRAATAFYPAEESHQHYYKKNPAHYKEDRAQSGRDTFLQQHWSE</sequence>
<evidence type="ECO:0000256" key="4">
    <source>
        <dbReference type="ARBA" id="ARBA00048782"/>
    </source>
</evidence>
<dbReference type="EMBL" id="JBHUMM010000006">
    <property type="protein sequence ID" value="MFD2670772.1"/>
    <property type="molecule type" value="Genomic_DNA"/>
</dbReference>
<evidence type="ECO:0000259" key="6">
    <source>
        <dbReference type="Pfam" id="PF01625"/>
    </source>
</evidence>
<dbReference type="RefSeq" id="WP_379928213.1">
    <property type="nucleotide sequence ID" value="NZ_JBHUMM010000006.1"/>
</dbReference>
<comment type="similarity">
    <text evidence="1 5">Belongs to the MsrA Met sulfoxide reductase family.</text>
</comment>
<dbReference type="HAMAP" id="MF_01401">
    <property type="entry name" value="MsrA"/>
    <property type="match status" value="1"/>
</dbReference>
<dbReference type="SUPFAM" id="SSF55068">
    <property type="entry name" value="Peptide methionine sulfoxide reductase"/>
    <property type="match status" value="1"/>
</dbReference>
<comment type="function">
    <text evidence="5">Has an important function as a repair enzyme for proteins that have been inactivated by oxidation. Catalyzes the reversible oxidation-reduction of methionine sulfoxide in proteins to methionine.</text>
</comment>
<feature type="active site" evidence="5">
    <location>
        <position position="10"/>
    </location>
</feature>
<dbReference type="GO" id="GO:0008113">
    <property type="term" value="F:peptide-methionine (S)-S-oxide reductase activity"/>
    <property type="evidence" value="ECO:0007669"/>
    <property type="project" value="UniProtKB-EC"/>
</dbReference>
<organism evidence="7 8">
    <name type="scientific">Marinicrinis sediminis</name>
    <dbReference type="NCBI Taxonomy" id="1652465"/>
    <lineage>
        <taxon>Bacteria</taxon>
        <taxon>Bacillati</taxon>
        <taxon>Bacillota</taxon>
        <taxon>Bacilli</taxon>
        <taxon>Bacillales</taxon>
        <taxon>Paenibacillaceae</taxon>
    </lineage>
</organism>
<comment type="catalytic activity">
    <reaction evidence="3 5">
        <text>L-methionyl-[protein] + [thioredoxin]-disulfide + H2O = L-methionyl-(S)-S-oxide-[protein] + [thioredoxin]-dithiol</text>
        <dbReference type="Rhea" id="RHEA:14217"/>
        <dbReference type="Rhea" id="RHEA-COMP:10698"/>
        <dbReference type="Rhea" id="RHEA-COMP:10700"/>
        <dbReference type="Rhea" id="RHEA-COMP:12313"/>
        <dbReference type="Rhea" id="RHEA-COMP:12315"/>
        <dbReference type="ChEBI" id="CHEBI:15377"/>
        <dbReference type="ChEBI" id="CHEBI:16044"/>
        <dbReference type="ChEBI" id="CHEBI:29950"/>
        <dbReference type="ChEBI" id="CHEBI:44120"/>
        <dbReference type="ChEBI" id="CHEBI:50058"/>
        <dbReference type="EC" id="1.8.4.11"/>
    </reaction>
</comment>
<dbReference type="InterPro" id="IPR036509">
    <property type="entry name" value="Met_Sox_Rdtase_MsrA_sf"/>
</dbReference>
<evidence type="ECO:0000256" key="5">
    <source>
        <dbReference type="HAMAP-Rule" id="MF_01401"/>
    </source>
</evidence>
<evidence type="ECO:0000313" key="7">
    <source>
        <dbReference type="EMBL" id="MFD2670772.1"/>
    </source>
</evidence>
<feature type="domain" description="Peptide methionine sulphoxide reductase MsrA" evidence="6">
    <location>
        <begin position="4"/>
        <end position="154"/>
    </location>
</feature>
<name>A0ABW5R6Q5_9BACL</name>
<keyword evidence="2 5" id="KW-0560">Oxidoreductase</keyword>
<dbReference type="Gene3D" id="3.30.1060.10">
    <property type="entry name" value="Peptide methionine sulphoxide reductase MsrA"/>
    <property type="match status" value="1"/>
</dbReference>
<proteinExistence type="inferred from homology"/>
<accession>A0ABW5R6Q5</accession>
<dbReference type="Proteomes" id="UP001597497">
    <property type="component" value="Unassembled WGS sequence"/>
</dbReference>
<comment type="caution">
    <text evidence="7">The sequence shown here is derived from an EMBL/GenBank/DDBJ whole genome shotgun (WGS) entry which is preliminary data.</text>
</comment>
<dbReference type="PANTHER" id="PTHR43774:SF1">
    <property type="entry name" value="PEPTIDE METHIONINE SULFOXIDE REDUCTASE MSRA 2"/>
    <property type="match status" value="1"/>
</dbReference>
<evidence type="ECO:0000256" key="2">
    <source>
        <dbReference type="ARBA" id="ARBA00023002"/>
    </source>
</evidence>
<dbReference type="EC" id="1.8.4.11" evidence="5"/>
<comment type="catalytic activity">
    <reaction evidence="4 5">
        <text>[thioredoxin]-disulfide + L-methionine + H2O = L-methionine (S)-S-oxide + [thioredoxin]-dithiol</text>
        <dbReference type="Rhea" id="RHEA:19993"/>
        <dbReference type="Rhea" id="RHEA-COMP:10698"/>
        <dbReference type="Rhea" id="RHEA-COMP:10700"/>
        <dbReference type="ChEBI" id="CHEBI:15377"/>
        <dbReference type="ChEBI" id="CHEBI:29950"/>
        <dbReference type="ChEBI" id="CHEBI:50058"/>
        <dbReference type="ChEBI" id="CHEBI:57844"/>
        <dbReference type="ChEBI" id="CHEBI:58772"/>
        <dbReference type="EC" id="1.8.4.11"/>
    </reaction>
</comment>
<reference evidence="8" key="1">
    <citation type="journal article" date="2019" name="Int. J. Syst. Evol. Microbiol.">
        <title>The Global Catalogue of Microorganisms (GCM) 10K type strain sequencing project: providing services to taxonomists for standard genome sequencing and annotation.</title>
        <authorList>
            <consortium name="The Broad Institute Genomics Platform"/>
            <consortium name="The Broad Institute Genome Sequencing Center for Infectious Disease"/>
            <person name="Wu L."/>
            <person name="Ma J."/>
        </authorList>
    </citation>
    <scope>NUCLEOTIDE SEQUENCE [LARGE SCALE GENOMIC DNA]</scope>
    <source>
        <strain evidence="8">KCTC 33676</strain>
    </source>
</reference>
<keyword evidence="8" id="KW-1185">Reference proteome</keyword>
<dbReference type="PANTHER" id="PTHR43774">
    <property type="entry name" value="PEPTIDE METHIONINE SULFOXIDE REDUCTASE"/>
    <property type="match status" value="1"/>
</dbReference>
<dbReference type="Pfam" id="PF01625">
    <property type="entry name" value="PMSR"/>
    <property type="match status" value="1"/>
</dbReference>
<evidence type="ECO:0000313" key="8">
    <source>
        <dbReference type="Proteomes" id="UP001597497"/>
    </source>
</evidence>
<evidence type="ECO:0000256" key="3">
    <source>
        <dbReference type="ARBA" id="ARBA00047806"/>
    </source>
</evidence>
<evidence type="ECO:0000256" key="1">
    <source>
        <dbReference type="ARBA" id="ARBA00005591"/>
    </source>
</evidence>
<gene>
    <name evidence="5 7" type="primary">msrA</name>
    <name evidence="7" type="ORF">ACFSUC_04000</name>
</gene>